<accession>N1U026</accession>
<dbReference type="Proteomes" id="UP000012249">
    <property type="component" value="Unassembled WGS sequence"/>
</dbReference>
<dbReference type="EMBL" id="AHMI02000306">
    <property type="protein sequence ID" value="EMY12352.1"/>
    <property type="molecule type" value="Genomic_DNA"/>
</dbReference>
<organism evidence="1 2">
    <name type="scientific">Leptospira weilii str. Ecochallenge</name>
    <dbReference type="NCBI Taxonomy" id="1049986"/>
    <lineage>
        <taxon>Bacteria</taxon>
        <taxon>Pseudomonadati</taxon>
        <taxon>Spirochaetota</taxon>
        <taxon>Spirochaetia</taxon>
        <taxon>Leptospirales</taxon>
        <taxon>Leptospiraceae</taxon>
        <taxon>Leptospira</taxon>
    </lineage>
</organism>
<comment type="caution">
    <text evidence="1">The sequence shown here is derived from an EMBL/GenBank/DDBJ whole genome shotgun (WGS) entry which is preliminary data.</text>
</comment>
<protein>
    <submittedName>
        <fullName evidence="1">Uncharacterized protein</fullName>
    </submittedName>
</protein>
<evidence type="ECO:0000313" key="1">
    <source>
        <dbReference type="EMBL" id="EMY12352.1"/>
    </source>
</evidence>
<sequence length="55" mass="6132">MLESGILNKDKVFLRCFSVKDKASRFSNKFLSCLDRFGNQLGSVSVGNKKANVSF</sequence>
<dbReference type="AlphaFoldDB" id="N1U026"/>
<name>N1U026_9LEPT</name>
<proteinExistence type="predicted"/>
<gene>
    <name evidence="1" type="ORF">LEP1GSC043_3160</name>
</gene>
<reference evidence="1 2" key="1">
    <citation type="submission" date="2013-02" db="EMBL/GenBank/DDBJ databases">
        <authorList>
            <person name="Harkins D.M."/>
            <person name="Durkin A.S."/>
            <person name="Brinkac L.M."/>
            <person name="Haft D.H."/>
            <person name="Selengut J.D."/>
            <person name="Sanka R."/>
            <person name="DePew J."/>
            <person name="Purushe J."/>
            <person name="Haake D.A."/>
            <person name="Matsunaga J."/>
            <person name="Vinetz J.M."/>
            <person name="Sutton G.G."/>
            <person name="Nierman W.C."/>
            <person name="Fouts D.E."/>
        </authorList>
    </citation>
    <scope>NUCLEOTIDE SEQUENCE [LARGE SCALE GENOMIC DNA]</scope>
    <source>
        <strain evidence="1 2">Ecochallenge</strain>
    </source>
</reference>
<evidence type="ECO:0000313" key="2">
    <source>
        <dbReference type="Proteomes" id="UP000012249"/>
    </source>
</evidence>